<organism evidence="7 8">
    <name type="scientific">Asticcacaulis currens</name>
    <dbReference type="NCBI Taxonomy" id="2984210"/>
    <lineage>
        <taxon>Bacteria</taxon>
        <taxon>Pseudomonadati</taxon>
        <taxon>Pseudomonadota</taxon>
        <taxon>Alphaproteobacteria</taxon>
        <taxon>Caulobacterales</taxon>
        <taxon>Caulobacteraceae</taxon>
        <taxon>Asticcacaulis</taxon>
    </lineage>
</organism>
<dbReference type="InterPro" id="IPR013325">
    <property type="entry name" value="RNA_pol_sigma_r2"/>
</dbReference>
<evidence type="ECO:0000313" key="8">
    <source>
        <dbReference type="Proteomes" id="UP001216595"/>
    </source>
</evidence>
<feature type="domain" description="RNA polymerase sigma-70 region 2" evidence="5">
    <location>
        <begin position="10"/>
        <end position="78"/>
    </location>
</feature>
<dbReference type="RefSeq" id="WP_272741056.1">
    <property type="nucleotide sequence ID" value="NZ_JAQQKW010000004.1"/>
</dbReference>
<dbReference type="Pfam" id="PF08281">
    <property type="entry name" value="Sigma70_r4_2"/>
    <property type="match status" value="1"/>
</dbReference>
<dbReference type="PANTHER" id="PTHR43133:SF63">
    <property type="entry name" value="RNA POLYMERASE SIGMA FACTOR FECI-RELATED"/>
    <property type="match status" value="1"/>
</dbReference>
<dbReference type="InterPro" id="IPR039425">
    <property type="entry name" value="RNA_pol_sigma-70-like"/>
</dbReference>
<evidence type="ECO:0000313" key="7">
    <source>
        <dbReference type="EMBL" id="MDC7694344.1"/>
    </source>
</evidence>
<feature type="domain" description="RNA polymerase sigma factor 70 region 4 type 2" evidence="6">
    <location>
        <begin position="116"/>
        <end position="168"/>
    </location>
</feature>
<dbReference type="InterPro" id="IPR007627">
    <property type="entry name" value="RNA_pol_sigma70_r2"/>
</dbReference>
<evidence type="ECO:0000256" key="4">
    <source>
        <dbReference type="ARBA" id="ARBA00023163"/>
    </source>
</evidence>
<dbReference type="Pfam" id="PF04542">
    <property type="entry name" value="Sigma70_r2"/>
    <property type="match status" value="1"/>
</dbReference>
<dbReference type="InterPro" id="IPR013249">
    <property type="entry name" value="RNA_pol_sigma70_r4_t2"/>
</dbReference>
<proteinExistence type="inferred from homology"/>
<dbReference type="InterPro" id="IPR036388">
    <property type="entry name" value="WH-like_DNA-bd_sf"/>
</dbReference>
<dbReference type="InterPro" id="IPR014284">
    <property type="entry name" value="RNA_pol_sigma-70_dom"/>
</dbReference>
<comment type="caution">
    <text evidence="7">The sequence shown here is derived from an EMBL/GenBank/DDBJ whole genome shotgun (WGS) entry which is preliminary data.</text>
</comment>
<dbReference type="Gene3D" id="1.10.1740.10">
    <property type="match status" value="1"/>
</dbReference>
<dbReference type="Gene3D" id="1.10.10.10">
    <property type="entry name" value="Winged helix-like DNA-binding domain superfamily/Winged helix DNA-binding domain"/>
    <property type="match status" value="1"/>
</dbReference>
<keyword evidence="3" id="KW-0731">Sigma factor</keyword>
<dbReference type="Proteomes" id="UP001216595">
    <property type="component" value="Unassembled WGS sequence"/>
</dbReference>
<dbReference type="SUPFAM" id="SSF88659">
    <property type="entry name" value="Sigma3 and sigma4 domains of RNA polymerase sigma factors"/>
    <property type="match status" value="1"/>
</dbReference>
<keyword evidence="2" id="KW-0805">Transcription regulation</keyword>
<evidence type="ECO:0000256" key="3">
    <source>
        <dbReference type="ARBA" id="ARBA00023082"/>
    </source>
</evidence>
<dbReference type="CDD" id="cd06171">
    <property type="entry name" value="Sigma70_r4"/>
    <property type="match status" value="1"/>
</dbReference>
<evidence type="ECO:0000256" key="2">
    <source>
        <dbReference type="ARBA" id="ARBA00023015"/>
    </source>
</evidence>
<accession>A0ABT5IDV9</accession>
<dbReference type="EMBL" id="JAQQKW010000004">
    <property type="protein sequence ID" value="MDC7694344.1"/>
    <property type="molecule type" value="Genomic_DNA"/>
</dbReference>
<reference evidence="7 8" key="1">
    <citation type="submission" date="2023-01" db="EMBL/GenBank/DDBJ databases">
        <title>Novel species of the genus Asticcacaulis isolated from rivers.</title>
        <authorList>
            <person name="Lu H."/>
        </authorList>
    </citation>
    <scope>NUCLEOTIDE SEQUENCE [LARGE SCALE GENOMIC DNA]</scope>
    <source>
        <strain evidence="7 8">DXS10W</strain>
    </source>
</reference>
<keyword evidence="8" id="KW-1185">Reference proteome</keyword>
<gene>
    <name evidence="7" type="ORF">PQU94_08625</name>
</gene>
<protein>
    <submittedName>
        <fullName evidence="7">Sigma-70 family RNA polymerase sigma factor</fullName>
    </submittedName>
</protein>
<name>A0ABT5IDV9_9CAUL</name>
<sequence length="174" mass="19631">MTSAPSSALIEAYLQKRAMLVRYFTGRTRNAEQAEDIVQALYLKIERLPPDYAADNPTAFLFRAGTHILLNEIRTRRRAHDRDQAWTSSQSDQMGDELVAPMPSPEAAVSARQQLQAALCALEELPPRTQDIFRLHRLERLTQAEVAQRLSLSKSSVEKHLYAALKHLVARLGP</sequence>
<dbReference type="InterPro" id="IPR013324">
    <property type="entry name" value="RNA_pol_sigma_r3/r4-like"/>
</dbReference>
<evidence type="ECO:0000259" key="5">
    <source>
        <dbReference type="Pfam" id="PF04542"/>
    </source>
</evidence>
<keyword evidence="4" id="KW-0804">Transcription</keyword>
<dbReference type="SUPFAM" id="SSF88946">
    <property type="entry name" value="Sigma2 domain of RNA polymerase sigma factors"/>
    <property type="match status" value="1"/>
</dbReference>
<evidence type="ECO:0000256" key="1">
    <source>
        <dbReference type="ARBA" id="ARBA00010641"/>
    </source>
</evidence>
<evidence type="ECO:0000259" key="6">
    <source>
        <dbReference type="Pfam" id="PF08281"/>
    </source>
</evidence>
<dbReference type="NCBIfam" id="TIGR02937">
    <property type="entry name" value="sigma70-ECF"/>
    <property type="match status" value="1"/>
</dbReference>
<comment type="similarity">
    <text evidence="1">Belongs to the sigma-70 factor family. ECF subfamily.</text>
</comment>
<dbReference type="PANTHER" id="PTHR43133">
    <property type="entry name" value="RNA POLYMERASE ECF-TYPE SIGMA FACTO"/>
    <property type="match status" value="1"/>
</dbReference>